<protein>
    <recommendedName>
        <fullName evidence="4">Rad50/SbcC-type AAA domain-containing protein</fullName>
    </recommendedName>
</protein>
<dbReference type="HOGENOM" id="CLU_318269_0_0_9"/>
<organism evidence="5 6">
    <name type="scientific">Schleiferilactobacillus shenzhenensis LY-73</name>
    <dbReference type="NCBI Taxonomy" id="1231336"/>
    <lineage>
        <taxon>Bacteria</taxon>
        <taxon>Bacillati</taxon>
        <taxon>Bacillota</taxon>
        <taxon>Bacilli</taxon>
        <taxon>Lactobacillales</taxon>
        <taxon>Lactobacillaceae</taxon>
        <taxon>Schleiferilactobacillus</taxon>
    </lineage>
</organism>
<dbReference type="RefSeq" id="WP_022528738.1">
    <property type="nucleotide sequence ID" value="NZ_KI271584.1"/>
</dbReference>
<feature type="transmembrane region" description="Helical" evidence="3">
    <location>
        <begin position="434"/>
        <end position="467"/>
    </location>
</feature>
<keyword evidence="3" id="KW-0812">Transmembrane</keyword>
<evidence type="ECO:0000313" key="5">
    <source>
        <dbReference type="EMBL" id="ERL65795.1"/>
    </source>
</evidence>
<feature type="coiled-coil region" evidence="1">
    <location>
        <begin position="737"/>
        <end position="771"/>
    </location>
</feature>
<proteinExistence type="predicted"/>
<dbReference type="Pfam" id="PF13476">
    <property type="entry name" value="AAA_23"/>
    <property type="match status" value="1"/>
</dbReference>
<dbReference type="STRING" id="1231336.L248_1871"/>
<dbReference type="GO" id="GO:0006302">
    <property type="term" value="P:double-strand break repair"/>
    <property type="evidence" value="ECO:0007669"/>
    <property type="project" value="InterPro"/>
</dbReference>
<evidence type="ECO:0000256" key="2">
    <source>
        <dbReference type="SAM" id="MobiDB-lite"/>
    </source>
</evidence>
<evidence type="ECO:0000259" key="4">
    <source>
        <dbReference type="Pfam" id="PF13476"/>
    </source>
</evidence>
<keyword evidence="3" id="KW-0472">Membrane</keyword>
<name>U4TQS4_9LACO</name>
<keyword evidence="1" id="KW-0175">Coiled coil</keyword>
<sequence>MEINTLELTDFGMFHNFKITLNGRDQLIYGDNEQGKTTIMGFVLLMLYGDQGRDRADHMTIRTKYQPWNSNEMAGSMEFTNRDVRYRVEKRFGKTTSKDVVTLINLDTDQEVSLGRKQEVGEWALGINLDGFLKTGFIGRPGMFKSDPAKDELTEQLVKNLTESGDESVSSNTVVTRLDNALTLLRTKSGRKGQLVEAQDHLQHVKEEYQSVKQQVNDQAQAVTELKQLTAQREQQDDIKKKLAADTLAQEADQRKKLLQGIQVIHEKEAALTRFGVRPDNAAQVIQGGTRAIAQARDDSRTADAQASTDGEQGVPISEDEYTQTKQLNEQANQMSKLQEQFARDVVPAGEETLKQAGRLSNLQAQQKALQAQADSFADAETQNKNLSAQKEKNTSKQQTLATQIAAMEQQREQEQAAVQSGQKQKQAYLIGGMILLLVGVVLGVVVNVFGYVLAAVGAAAVILGFGKAKQGQPTVSAADIDQQKQALAALTETQNTIDQKLAALVPKLKEAEQKREQLRNIAAQITPIQENVSDSLNRWRAARDAWQDRVNQVPELELPTLGLSQDSLDEITAVLAKQHDVVAAALSQNLQVKQVLDFMTYQVSYRLQQKAQTRQEQLAAVQAKAKKSMEAMLDYFTAITPRPESLTDAQTTLTAIQDAWADYQKAAQAVASQRQVTGIKDSEEVLRASVQHDTAPQTLSDEERAQLQTQLKEMPADLDAQWYRLQNTIKVPSRPLDEIESDISDTEENIQDLQARYDALSTALMTLQEVIDERRQNFAPELKKKAGEYLAQLTNKRYHDLLIPKSFELKVLTDGAYHDYNYLSGGTTDQAYLALRFAIANLLAAGKEQGEEIPMLLDDVLREYDNRRAEAALQFLKAQGAQHQLIMFTCHQHITEMAEDLGIATTALETQLV</sequence>
<dbReference type="InterPro" id="IPR027417">
    <property type="entry name" value="P-loop_NTPase"/>
</dbReference>
<keyword evidence="3" id="KW-1133">Transmembrane helix</keyword>
<dbReference type="eggNOG" id="COG4717">
    <property type="taxonomic scope" value="Bacteria"/>
</dbReference>
<dbReference type="AlphaFoldDB" id="U4TQS4"/>
<gene>
    <name evidence="5" type="ORF">L248_1871</name>
</gene>
<reference evidence="6" key="1">
    <citation type="journal article" date="2013" name="Genome Announc.">
        <title>Whole-Genome Sequencing of Lactobacillus shenzhenensis Strain LY-73T.</title>
        <authorList>
            <person name="Lin Z."/>
            <person name="Liu Z."/>
            <person name="Yang R."/>
            <person name="Zou Y."/>
            <person name="Wan D."/>
            <person name="Chen J."/>
            <person name="Guo M."/>
            <person name="Zhao J."/>
            <person name="Fang C."/>
            <person name="Yang R."/>
            <person name="Liu F."/>
        </authorList>
    </citation>
    <scope>NUCLEOTIDE SEQUENCE [LARGE SCALE GENOMIC DNA]</scope>
    <source>
        <strain evidence="6">LY-73</strain>
    </source>
</reference>
<dbReference type="PANTHER" id="PTHR41259:SF1">
    <property type="entry name" value="DOUBLE-STRAND BREAK REPAIR RAD50 ATPASE, PUTATIVE-RELATED"/>
    <property type="match status" value="1"/>
</dbReference>
<feature type="coiled-coil region" evidence="1">
    <location>
        <begin position="360"/>
        <end position="425"/>
    </location>
</feature>
<dbReference type="GO" id="GO:0016887">
    <property type="term" value="F:ATP hydrolysis activity"/>
    <property type="evidence" value="ECO:0007669"/>
    <property type="project" value="InterPro"/>
</dbReference>
<feature type="domain" description="Rad50/SbcC-type AAA" evidence="4">
    <location>
        <begin position="6"/>
        <end position="261"/>
    </location>
</feature>
<dbReference type="OrthoDB" id="9764467at2"/>
<dbReference type="Proteomes" id="UP000030647">
    <property type="component" value="Unassembled WGS sequence"/>
</dbReference>
<dbReference type="Gene3D" id="3.40.50.300">
    <property type="entry name" value="P-loop containing nucleotide triphosphate hydrolases"/>
    <property type="match status" value="2"/>
</dbReference>
<dbReference type="EMBL" id="KI271584">
    <property type="protein sequence ID" value="ERL65795.1"/>
    <property type="molecule type" value="Genomic_DNA"/>
</dbReference>
<feature type="coiled-coil region" evidence="1">
    <location>
        <begin position="195"/>
        <end position="246"/>
    </location>
</feature>
<evidence type="ECO:0000256" key="1">
    <source>
        <dbReference type="SAM" id="Coils"/>
    </source>
</evidence>
<dbReference type="SUPFAM" id="SSF52540">
    <property type="entry name" value="P-loop containing nucleoside triphosphate hydrolases"/>
    <property type="match status" value="2"/>
</dbReference>
<dbReference type="eggNOG" id="COG0419">
    <property type="taxonomic scope" value="Bacteria"/>
</dbReference>
<evidence type="ECO:0000256" key="3">
    <source>
        <dbReference type="SAM" id="Phobius"/>
    </source>
</evidence>
<dbReference type="InterPro" id="IPR038729">
    <property type="entry name" value="Rad50/SbcC_AAA"/>
</dbReference>
<keyword evidence="6" id="KW-1185">Reference proteome</keyword>
<feature type="region of interest" description="Disordered" evidence="2">
    <location>
        <begin position="295"/>
        <end position="318"/>
    </location>
</feature>
<evidence type="ECO:0000313" key="6">
    <source>
        <dbReference type="Proteomes" id="UP000030647"/>
    </source>
</evidence>
<accession>U4TQS4</accession>
<dbReference type="PANTHER" id="PTHR41259">
    <property type="entry name" value="DOUBLE-STRAND BREAK REPAIR RAD50 ATPASE, PUTATIVE-RELATED"/>
    <property type="match status" value="1"/>
</dbReference>